<evidence type="ECO:0000313" key="2">
    <source>
        <dbReference type="Proteomes" id="UP000032142"/>
    </source>
</evidence>
<sequence>MYNRAKSRRAFVLVLYPDYVPKSIRAGVIFGLGPEEQSCW</sequence>
<proteinExistence type="predicted"/>
<accession>A0A0B0PTZ8</accession>
<protein>
    <submittedName>
        <fullName evidence="1">Growth inhibition and differentiation-related 88</fullName>
    </submittedName>
</protein>
<dbReference type="AlphaFoldDB" id="A0A0B0PTZ8"/>
<name>A0A0B0PTZ8_GOSAR</name>
<dbReference type="EMBL" id="KN438874">
    <property type="protein sequence ID" value="KHG26871.1"/>
    <property type="molecule type" value="Genomic_DNA"/>
</dbReference>
<dbReference type="Proteomes" id="UP000032142">
    <property type="component" value="Unassembled WGS sequence"/>
</dbReference>
<organism evidence="1 2">
    <name type="scientific">Gossypium arboreum</name>
    <name type="common">Tree cotton</name>
    <name type="synonym">Gossypium nanking</name>
    <dbReference type="NCBI Taxonomy" id="29729"/>
    <lineage>
        <taxon>Eukaryota</taxon>
        <taxon>Viridiplantae</taxon>
        <taxon>Streptophyta</taxon>
        <taxon>Embryophyta</taxon>
        <taxon>Tracheophyta</taxon>
        <taxon>Spermatophyta</taxon>
        <taxon>Magnoliopsida</taxon>
        <taxon>eudicotyledons</taxon>
        <taxon>Gunneridae</taxon>
        <taxon>Pentapetalae</taxon>
        <taxon>rosids</taxon>
        <taxon>malvids</taxon>
        <taxon>Malvales</taxon>
        <taxon>Malvaceae</taxon>
        <taxon>Malvoideae</taxon>
        <taxon>Gossypium</taxon>
    </lineage>
</organism>
<evidence type="ECO:0000313" key="1">
    <source>
        <dbReference type="EMBL" id="KHG26871.1"/>
    </source>
</evidence>
<reference evidence="2" key="1">
    <citation type="submission" date="2014-09" db="EMBL/GenBank/DDBJ databases">
        <authorList>
            <person name="Mudge J."/>
            <person name="Ramaraj T."/>
            <person name="Lindquist I.E."/>
            <person name="Bharti A.K."/>
            <person name="Sundararajan A."/>
            <person name="Cameron C.T."/>
            <person name="Woodward J.E."/>
            <person name="May G.D."/>
            <person name="Brubaker C."/>
            <person name="Broadhvest J."/>
            <person name="Wilkins T.A."/>
        </authorList>
    </citation>
    <scope>NUCLEOTIDE SEQUENCE</scope>
    <source>
        <strain evidence="2">cv. AKA8401</strain>
    </source>
</reference>
<gene>
    <name evidence="1" type="ORF">F383_01438</name>
</gene>
<keyword evidence="2" id="KW-1185">Reference proteome</keyword>